<feature type="active site" description="Electrophile" evidence="9">
    <location>
        <position position="94"/>
    </location>
</feature>
<dbReference type="GO" id="GO:0019563">
    <property type="term" value="P:glycerol catabolic process"/>
    <property type="evidence" value="ECO:0007669"/>
    <property type="project" value="TreeGrafter"/>
</dbReference>
<evidence type="ECO:0000313" key="11">
    <source>
        <dbReference type="EMBL" id="PJF35535.1"/>
    </source>
</evidence>
<dbReference type="CDD" id="cd00311">
    <property type="entry name" value="TIM"/>
    <property type="match status" value="1"/>
</dbReference>
<comment type="pathway">
    <text evidence="1 9 10">Carbohydrate degradation; glycolysis; D-glyceraldehyde 3-phosphate from glycerone phosphate: step 1/1.</text>
</comment>
<evidence type="ECO:0000313" key="14">
    <source>
        <dbReference type="Proteomes" id="UP000229681"/>
    </source>
</evidence>
<dbReference type="PROSITE" id="PS51440">
    <property type="entry name" value="TIM_2"/>
    <property type="match status" value="1"/>
</dbReference>
<keyword evidence="5 9" id="KW-0312">Gluconeogenesis</keyword>
<dbReference type="GO" id="GO:0004807">
    <property type="term" value="F:triose-phosphate isomerase activity"/>
    <property type="evidence" value="ECO:0007669"/>
    <property type="project" value="UniProtKB-UniRule"/>
</dbReference>
<dbReference type="InterPro" id="IPR000652">
    <property type="entry name" value="Triosephosphate_isomerase"/>
</dbReference>
<name>A0A2M8PY16_9CHLR</name>
<evidence type="ECO:0000256" key="8">
    <source>
        <dbReference type="ARBA" id="ARBA00023235"/>
    </source>
</evidence>
<dbReference type="InterPro" id="IPR020861">
    <property type="entry name" value="Triosephosphate_isomerase_AS"/>
</dbReference>
<keyword evidence="7 9" id="KW-0324">Glycolysis</keyword>
<dbReference type="InterPro" id="IPR022896">
    <property type="entry name" value="TrioseP_Isoase_bac/euk"/>
</dbReference>
<feature type="binding site" evidence="9">
    <location>
        <position position="213"/>
    </location>
    <ligand>
        <name>substrate</name>
    </ligand>
</feature>
<feature type="binding site" evidence="9">
    <location>
        <position position="172"/>
    </location>
    <ligand>
        <name>substrate</name>
    </ligand>
</feature>
<dbReference type="Proteomes" id="UP000228947">
    <property type="component" value="Unassembled WGS sequence"/>
</dbReference>
<dbReference type="UniPathway" id="UPA00138"/>
<accession>A0A2M8PY16</accession>
<organism evidence="12 13">
    <name type="scientific">Candidatus Thermofonsia Clade 1 bacterium</name>
    <dbReference type="NCBI Taxonomy" id="2364210"/>
    <lineage>
        <taxon>Bacteria</taxon>
        <taxon>Bacillati</taxon>
        <taxon>Chloroflexota</taxon>
        <taxon>Candidatus Thermofontia</taxon>
        <taxon>Candidatus Thermofonsia Clade 1</taxon>
    </lineage>
</organism>
<dbReference type="AlphaFoldDB" id="A0A2M8PY16"/>
<dbReference type="FunFam" id="3.20.20.70:FF:000016">
    <property type="entry name" value="Triosephosphate isomerase"/>
    <property type="match status" value="1"/>
</dbReference>
<dbReference type="GO" id="GO:0046166">
    <property type="term" value="P:glyceraldehyde-3-phosphate biosynthetic process"/>
    <property type="evidence" value="ECO:0007669"/>
    <property type="project" value="TreeGrafter"/>
</dbReference>
<protein>
    <recommendedName>
        <fullName evidence="4 9">Triosephosphate isomerase</fullName>
        <shortName evidence="9">TIM</shortName>
        <shortName evidence="9">TPI</shortName>
        <ecNumber evidence="3 9">5.3.1.1</ecNumber>
    </recommendedName>
    <alternativeName>
        <fullName evidence="9">Triose-phosphate isomerase</fullName>
    </alternativeName>
</protein>
<comment type="subcellular location">
    <subcellularLocation>
        <location evidence="9 10">Cytoplasm</location>
    </subcellularLocation>
</comment>
<comment type="function">
    <text evidence="9">Involved in the gluconeogenesis. Catalyzes stereospecifically the conversion of dihydroxyacetone phosphate (DHAP) to D-glyceraldehyde-3-phosphate (G3P).</text>
</comment>
<comment type="similarity">
    <text evidence="2 9 10">Belongs to the triosephosphate isomerase family.</text>
</comment>
<dbReference type="InterPro" id="IPR013785">
    <property type="entry name" value="Aldolase_TIM"/>
</dbReference>
<dbReference type="GO" id="GO:0006096">
    <property type="term" value="P:glycolytic process"/>
    <property type="evidence" value="ECO:0007669"/>
    <property type="project" value="UniProtKB-UniRule"/>
</dbReference>
<dbReference type="HAMAP" id="MF_00147_B">
    <property type="entry name" value="TIM_B"/>
    <property type="match status" value="1"/>
</dbReference>
<evidence type="ECO:0000256" key="5">
    <source>
        <dbReference type="ARBA" id="ARBA00022432"/>
    </source>
</evidence>
<dbReference type="EC" id="5.3.1.1" evidence="3 9"/>
<feature type="binding site" evidence="9">
    <location>
        <begin position="9"/>
        <end position="11"/>
    </location>
    <ligand>
        <name>substrate</name>
    </ligand>
</feature>
<feature type="binding site" evidence="9">
    <location>
        <begin position="234"/>
        <end position="235"/>
    </location>
    <ligand>
        <name>substrate</name>
    </ligand>
</feature>
<keyword evidence="8 9" id="KW-0413">Isomerase</keyword>
<comment type="pathway">
    <text evidence="9 10">Carbohydrate biosynthesis; gluconeogenesis.</text>
</comment>
<evidence type="ECO:0000313" key="13">
    <source>
        <dbReference type="Proteomes" id="UP000228947"/>
    </source>
</evidence>
<dbReference type="EMBL" id="PGTM01000142">
    <property type="protein sequence ID" value="PJF35535.1"/>
    <property type="molecule type" value="Genomic_DNA"/>
</dbReference>
<evidence type="ECO:0000256" key="9">
    <source>
        <dbReference type="HAMAP-Rule" id="MF_00147"/>
    </source>
</evidence>
<evidence type="ECO:0000256" key="2">
    <source>
        <dbReference type="ARBA" id="ARBA00007422"/>
    </source>
</evidence>
<sequence length="257" mass="27237">MRLPIVAGNWKMHKTPAEAAEFAQALIAPLLPFEGVERVVCPPYVALPAVAEALRGTPIKVGAQNVHQEPQGAYTGCISVPMLQGLVEYVIIGHSEVRQYLCETDAMINAKAKALLAGGLKPIIAVGESLAQREAGETVAFVGAQVRAALEGIPAEALANIVIAYEPIWAIGTGRNASPEDANQTIKEAVRDVIAALYDEATAQRVRIQYGGSVKPENMAAYMCMPEIDGALVGGASLKLNDFVALVRLAQEAKTRP</sequence>
<evidence type="ECO:0000256" key="1">
    <source>
        <dbReference type="ARBA" id="ARBA00004680"/>
    </source>
</evidence>
<evidence type="ECO:0000256" key="6">
    <source>
        <dbReference type="ARBA" id="ARBA00022490"/>
    </source>
</evidence>
<dbReference type="UniPathway" id="UPA00109">
    <property type="reaction ID" value="UER00189"/>
</dbReference>
<proteinExistence type="inferred from homology"/>
<evidence type="ECO:0000256" key="3">
    <source>
        <dbReference type="ARBA" id="ARBA00011940"/>
    </source>
</evidence>
<evidence type="ECO:0000256" key="4">
    <source>
        <dbReference type="ARBA" id="ARBA00019397"/>
    </source>
</evidence>
<dbReference type="PANTHER" id="PTHR21139:SF42">
    <property type="entry name" value="TRIOSEPHOSPHATE ISOMERASE"/>
    <property type="match status" value="1"/>
</dbReference>
<dbReference type="Proteomes" id="UP000229681">
    <property type="component" value="Unassembled WGS sequence"/>
</dbReference>
<feature type="active site" description="Proton acceptor" evidence="9">
    <location>
        <position position="166"/>
    </location>
</feature>
<evidence type="ECO:0000256" key="10">
    <source>
        <dbReference type="RuleBase" id="RU363013"/>
    </source>
</evidence>
<dbReference type="PROSITE" id="PS00171">
    <property type="entry name" value="TIM_1"/>
    <property type="match status" value="1"/>
</dbReference>
<comment type="catalytic activity">
    <reaction evidence="9 10">
        <text>D-glyceraldehyde 3-phosphate = dihydroxyacetone phosphate</text>
        <dbReference type="Rhea" id="RHEA:18585"/>
        <dbReference type="ChEBI" id="CHEBI:57642"/>
        <dbReference type="ChEBI" id="CHEBI:59776"/>
        <dbReference type="EC" id="5.3.1.1"/>
    </reaction>
</comment>
<comment type="subunit">
    <text evidence="9 10">Homodimer.</text>
</comment>
<dbReference type="PANTHER" id="PTHR21139">
    <property type="entry name" value="TRIOSEPHOSPHATE ISOMERASE"/>
    <property type="match status" value="1"/>
</dbReference>
<dbReference type="Pfam" id="PF00121">
    <property type="entry name" value="TIM"/>
    <property type="match status" value="1"/>
</dbReference>
<keyword evidence="6 9" id="KW-0963">Cytoplasm</keyword>
<evidence type="ECO:0000256" key="7">
    <source>
        <dbReference type="ARBA" id="ARBA00023152"/>
    </source>
</evidence>
<evidence type="ECO:0000313" key="12">
    <source>
        <dbReference type="EMBL" id="PJF42448.1"/>
    </source>
</evidence>
<reference evidence="13 14" key="1">
    <citation type="submission" date="2017-11" db="EMBL/GenBank/DDBJ databases">
        <title>Evolution of Phototrophy in the Chloroflexi Phylum Driven by Horizontal Gene Transfer.</title>
        <authorList>
            <person name="Ward L.M."/>
            <person name="Hemp J."/>
            <person name="Shih P.M."/>
            <person name="Mcglynn S.E."/>
            <person name="Fischer W."/>
        </authorList>
    </citation>
    <scope>NUCLEOTIDE SEQUENCE [LARGE SCALE GENOMIC DNA]</scope>
    <source>
        <strain evidence="12">CP1_1M</strain>
        <strain evidence="11">JP3_13</strain>
    </source>
</reference>
<dbReference type="NCBIfam" id="TIGR00419">
    <property type="entry name" value="tim"/>
    <property type="match status" value="1"/>
</dbReference>
<comment type="caution">
    <text evidence="12">The sequence shown here is derived from an EMBL/GenBank/DDBJ whole genome shotgun (WGS) entry which is preliminary data.</text>
</comment>
<dbReference type="SUPFAM" id="SSF51351">
    <property type="entry name" value="Triosephosphate isomerase (TIM)"/>
    <property type="match status" value="1"/>
</dbReference>
<dbReference type="EMBL" id="PGTL01000017">
    <property type="protein sequence ID" value="PJF42448.1"/>
    <property type="molecule type" value="Genomic_DNA"/>
</dbReference>
<gene>
    <name evidence="9" type="primary">tpiA</name>
    <name evidence="11" type="ORF">CUN49_10055</name>
    <name evidence="12" type="ORF">CUN50_04095</name>
</gene>
<dbReference type="GO" id="GO:0005829">
    <property type="term" value="C:cytosol"/>
    <property type="evidence" value="ECO:0007669"/>
    <property type="project" value="TreeGrafter"/>
</dbReference>
<dbReference type="GO" id="GO:0006094">
    <property type="term" value="P:gluconeogenesis"/>
    <property type="evidence" value="ECO:0007669"/>
    <property type="project" value="UniProtKB-UniRule"/>
</dbReference>
<accession>A0A2M8PDA6</accession>
<dbReference type="InterPro" id="IPR035990">
    <property type="entry name" value="TIM_sf"/>
</dbReference>
<dbReference type="Gene3D" id="3.20.20.70">
    <property type="entry name" value="Aldolase class I"/>
    <property type="match status" value="1"/>
</dbReference>